<accession>A0A385AH64</accession>
<organism evidence="2">
    <name type="scientific">Methanobacterium virus Drs3</name>
    <dbReference type="NCBI Taxonomy" id="1430441"/>
    <lineage>
        <taxon>Viruses</taxon>
        <taxon>Duplodnaviria</taxon>
        <taxon>Heunggongvirae</taxon>
        <taxon>Uroviricota</taxon>
        <taxon>Caudoviricetes</taxon>
        <taxon>Methanobavirales</taxon>
        <taxon>Anaerodiviridae</taxon>
        <taxon>Metforvirus</taxon>
        <taxon>Metforvirus limi</taxon>
        <taxon>Metforvirus Drs3</taxon>
    </lineage>
</organism>
<keyword evidence="3" id="KW-1185">Reference proteome</keyword>
<reference evidence="2" key="1">
    <citation type="submission" date="2018-07" db="EMBL/GenBank/DDBJ databases">
        <authorList>
            <person name="Quirk P.G."/>
            <person name="Krulwich T.A."/>
        </authorList>
    </citation>
    <scope>NUCLEOTIDE SEQUENCE [LARGE SCALE GENOMIC DNA]</scope>
</reference>
<dbReference type="Proteomes" id="UP000262397">
    <property type="component" value="Segment"/>
</dbReference>
<evidence type="ECO:0000313" key="2">
    <source>
        <dbReference type="EMBL" id="AXN53388.1"/>
    </source>
</evidence>
<proteinExistence type="predicted"/>
<dbReference type="EMBL" id="MH674343">
    <property type="protein sequence ID" value="AXN53388.1"/>
    <property type="molecule type" value="Genomic_DNA"/>
</dbReference>
<feature type="transmembrane region" description="Helical" evidence="1">
    <location>
        <begin position="20"/>
        <end position="40"/>
    </location>
</feature>
<protein>
    <submittedName>
        <fullName evidence="2">Uncharacterized protein</fullName>
    </submittedName>
</protein>
<gene>
    <name evidence="2" type="ORF">Drs3_00007</name>
</gene>
<keyword evidence="1" id="KW-0472">Membrane</keyword>
<sequence>MTKRDLFRKTPSQWEGLRDYLPVVAMFTLFILVFMVLIYCQSSVALSHEIGMI</sequence>
<keyword evidence="1" id="KW-1133">Transmembrane helix</keyword>
<evidence type="ECO:0000256" key="1">
    <source>
        <dbReference type="SAM" id="Phobius"/>
    </source>
</evidence>
<name>A0A385AH64_9CAUD</name>
<evidence type="ECO:0000313" key="3">
    <source>
        <dbReference type="Proteomes" id="UP000262397"/>
    </source>
</evidence>
<keyword evidence="1" id="KW-0812">Transmembrane</keyword>